<gene>
    <name evidence="5" type="ORF">SAMN04488052_10553</name>
</gene>
<dbReference type="InterPro" id="IPR020449">
    <property type="entry name" value="Tscrpt_reg_AraC-type_HTH"/>
</dbReference>
<name>A0A1H8TZF8_9GAMM</name>
<evidence type="ECO:0000256" key="2">
    <source>
        <dbReference type="ARBA" id="ARBA00023125"/>
    </source>
</evidence>
<dbReference type="AlphaFoldDB" id="A0A1H8TZF8"/>
<evidence type="ECO:0000256" key="1">
    <source>
        <dbReference type="ARBA" id="ARBA00023015"/>
    </source>
</evidence>
<dbReference type="EMBL" id="FOEG01000005">
    <property type="protein sequence ID" value="SEO96245.1"/>
    <property type="molecule type" value="Genomic_DNA"/>
</dbReference>
<dbReference type="PRINTS" id="PR00032">
    <property type="entry name" value="HTHARAC"/>
</dbReference>
<dbReference type="InterPro" id="IPR018060">
    <property type="entry name" value="HTH_AraC"/>
</dbReference>
<dbReference type="STRING" id="406100.SAMN04488052_10553"/>
<dbReference type="Gene3D" id="1.10.10.60">
    <property type="entry name" value="Homeodomain-like"/>
    <property type="match status" value="1"/>
</dbReference>
<accession>A0A1H8TZF8</accession>
<keyword evidence="3" id="KW-0804">Transcription</keyword>
<dbReference type="SMART" id="SM00342">
    <property type="entry name" value="HTH_ARAC"/>
    <property type="match status" value="1"/>
</dbReference>
<organism evidence="5 6">
    <name type="scientific">Aquisalimonas asiatica</name>
    <dbReference type="NCBI Taxonomy" id="406100"/>
    <lineage>
        <taxon>Bacteria</taxon>
        <taxon>Pseudomonadati</taxon>
        <taxon>Pseudomonadota</taxon>
        <taxon>Gammaproteobacteria</taxon>
        <taxon>Chromatiales</taxon>
        <taxon>Ectothiorhodospiraceae</taxon>
        <taxon>Aquisalimonas</taxon>
    </lineage>
</organism>
<dbReference type="InterPro" id="IPR009057">
    <property type="entry name" value="Homeodomain-like_sf"/>
</dbReference>
<dbReference type="InterPro" id="IPR002818">
    <property type="entry name" value="DJ-1/PfpI"/>
</dbReference>
<dbReference type="PROSITE" id="PS01124">
    <property type="entry name" value="HTH_ARAC_FAMILY_2"/>
    <property type="match status" value="1"/>
</dbReference>
<keyword evidence="2 5" id="KW-0238">DNA-binding</keyword>
<dbReference type="SUPFAM" id="SSF52317">
    <property type="entry name" value="Class I glutamine amidotransferase-like"/>
    <property type="match status" value="1"/>
</dbReference>
<protein>
    <submittedName>
        <fullName evidence="5">Transcriptional regulator GlxA family, contains an amidase domain and an AraC-type DNA-binding HTH domain</fullName>
    </submittedName>
</protein>
<dbReference type="Proteomes" id="UP000199657">
    <property type="component" value="Unassembled WGS sequence"/>
</dbReference>
<dbReference type="Pfam" id="PF12833">
    <property type="entry name" value="HTH_18"/>
    <property type="match status" value="1"/>
</dbReference>
<keyword evidence="6" id="KW-1185">Reference proteome</keyword>
<evidence type="ECO:0000259" key="4">
    <source>
        <dbReference type="PROSITE" id="PS01124"/>
    </source>
</evidence>
<dbReference type="GO" id="GO:0003700">
    <property type="term" value="F:DNA-binding transcription factor activity"/>
    <property type="evidence" value="ECO:0007669"/>
    <property type="project" value="InterPro"/>
</dbReference>
<proteinExistence type="predicted"/>
<sequence>MGGCSGYGAVTPGRGRVSLSSQLPLLVRVIMTGKTIDANGGPLNAGFTSPRRGPREYRFGFLLVPNFSCIGFASAIEPLRLANLASGERRFTAGVIALDAAPVPASNGMTVMPDATIAAVPGELDALFVVGPNPIHFPGERDLCAMLRRFAHDGVALGGICTGSYLMARAGLLDGYHCTIHWQDSGELLQAFPDLIVSTHLFEIDGRRYTSSGGTASMDMMLRLIAGLPQGAELAAAAAELLVHDRVRESGERQRMPLRLRLGSDQPQLVDAAMIMEANLEDPISLSELAGHVGISERQLERMFRAALDCTPSQYYMELRLQYARQLLRSSSLSVSEVARDCGFISGSHFARRYQRCFGLSPSGERRRSGLSPRTGTG</sequence>
<keyword evidence="1" id="KW-0805">Transcription regulation</keyword>
<feature type="domain" description="HTH araC/xylS-type" evidence="4">
    <location>
        <begin position="270"/>
        <end position="368"/>
    </location>
</feature>
<dbReference type="InterPro" id="IPR018062">
    <property type="entry name" value="HTH_AraC-typ_CS"/>
</dbReference>
<evidence type="ECO:0000313" key="5">
    <source>
        <dbReference type="EMBL" id="SEO96245.1"/>
    </source>
</evidence>
<dbReference type="PROSITE" id="PS00041">
    <property type="entry name" value="HTH_ARAC_FAMILY_1"/>
    <property type="match status" value="1"/>
</dbReference>
<dbReference type="CDD" id="cd03136">
    <property type="entry name" value="GATase1_AraC_ArgR_like"/>
    <property type="match status" value="1"/>
</dbReference>
<dbReference type="GO" id="GO:0043565">
    <property type="term" value="F:sequence-specific DNA binding"/>
    <property type="evidence" value="ECO:0007669"/>
    <property type="project" value="InterPro"/>
</dbReference>
<dbReference type="PANTHER" id="PTHR43130:SF3">
    <property type="entry name" value="HTH-TYPE TRANSCRIPTIONAL REGULATOR RV1931C"/>
    <property type="match status" value="1"/>
</dbReference>
<dbReference type="Pfam" id="PF01965">
    <property type="entry name" value="DJ-1_PfpI"/>
    <property type="match status" value="1"/>
</dbReference>
<dbReference type="PANTHER" id="PTHR43130">
    <property type="entry name" value="ARAC-FAMILY TRANSCRIPTIONAL REGULATOR"/>
    <property type="match status" value="1"/>
</dbReference>
<dbReference type="SUPFAM" id="SSF46689">
    <property type="entry name" value="Homeodomain-like"/>
    <property type="match status" value="2"/>
</dbReference>
<reference evidence="5 6" key="1">
    <citation type="submission" date="2016-10" db="EMBL/GenBank/DDBJ databases">
        <authorList>
            <person name="de Groot N.N."/>
        </authorList>
    </citation>
    <scope>NUCLEOTIDE SEQUENCE [LARGE SCALE GENOMIC DNA]</scope>
    <source>
        <strain evidence="5 6">CGMCC 1.6291</strain>
    </source>
</reference>
<evidence type="ECO:0000256" key="3">
    <source>
        <dbReference type="ARBA" id="ARBA00023163"/>
    </source>
</evidence>
<dbReference type="InterPro" id="IPR052158">
    <property type="entry name" value="INH-QAR"/>
</dbReference>
<dbReference type="Gene3D" id="3.40.50.880">
    <property type="match status" value="1"/>
</dbReference>
<dbReference type="InterPro" id="IPR029062">
    <property type="entry name" value="Class_I_gatase-like"/>
</dbReference>
<evidence type="ECO:0000313" key="6">
    <source>
        <dbReference type="Proteomes" id="UP000199657"/>
    </source>
</evidence>